<dbReference type="Pfam" id="PF13873">
    <property type="entry name" value="Myb_DNA-bind_5"/>
    <property type="match status" value="1"/>
</dbReference>
<evidence type="ECO:0000256" key="1">
    <source>
        <dbReference type="SAM" id="MobiDB-lite"/>
    </source>
</evidence>
<dbReference type="Proteomes" id="UP000683360">
    <property type="component" value="Unassembled WGS sequence"/>
</dbReference>
<comment type="caution">
    <text evidence="3">The sequence shown here is derived from an EMBL/GenBank/DDBJ whole genome shotgun (WGS) entry which is preliminary data.</text>
</comment>
<dbReference type="PANTHER" id="PTHR23098">
    <property type="entry name" value="AGAP001331-PA-RELATED"/>
    <property type="match status" value="1"/>
</dbReference>
<feature type="domain" description="C2H2-type" evidence="2">
    <location>
        <begin position="253"/>
        <end position="276"/>
    </location>
</feature>
<sequence>MPRKSKRSKAKEQKLRMRERRLTEETLQQSTGIHYIEGESTQNGCPERENTENGCPERENTVNELTVPSVVNKIERNHTVNDLTGHTVANTTDQYHTVNELTVHSVVNTTEHYHTVNELTVPSVVNKIERNHTVNDLTRHIVAKTTDQYHTVNEFTVYSVVNATEHYHTVNELTVPSVVNKTDRNHNVNNLTGHTVANTVSPSKDSQMTHQGVGKFPCDTCKKVHHRNKDLQIHHSRNHQKDSQMTHQGVGKFPCDTCKKVHHRNEDLQIHHSRNHQIPLELEPSKKAENPYSGLRLTNPIMRPRSLKVKLWREKASMTNGYSVAEINVLQDEVEKNYAVINDKFGSAVTNKRKTAVWGRISMMVSSLGVAHRSAKECKDKWGNTKKEAKKIFSVKKRDHGKTGGGPQAKPVSVAVNRTIDLCKDSASFKGIGGVESCIIGM</sequence>
<accession>A0A8S3R3V1</accession>
<reference evidence="3" key="1">
    <citation type="submission" date="2021-03" db="EMBL/GenBank/DDBJ databases">
        <authorList>
            <person name="Bekaert M."/>
        </authorList>
    </citation>
    <scope>NUCLEOTIDE SEQUENCE</scope>
</reference>
<feature type="compositionally biased region" description="Basic and acidic residues" evidence="1">
    <location>
        <begin position="46"/>
        <end position="59"/>
    </location>
</feature>
<keyword evidence="4" id="KW-1185">Reference proteome</keyword>
<feature type="region of interest" description="Disordered" evidence="1">
    <location>
        <begin position="1"/>
        <end position="59"/>
    </location>
</feature>
<feature type="domain" description="C2H2-type" evidence="2">
    <location>
        <begin position="216"/>
        <end position="239"/>
    </location>
</feature>
<dbReference type="PANTHER" id="PTHR23098:SF23">
    <property type="entry name" value="MYB-RELATED TRANSCRIPTION FACTOR, PARTNER OF PROFILIN-LIKE ISOFORM X2-RELATED"/>
    <property type="match status" value="1"/>
</dbReference>
<dbReference type="InterPro" id="IPR028002">
    <property type="entry name" value="Myb_DNA-bind_5"/>
</dbReference>
<dbReference type="Gene3D" id="3.30.160.60">
    <property type="entry name" value="Classic Zinc Finger"/>
    <property type="match status" value="1"/>
</dbReference>
<dbReference type="Gene3D" id="1.10.10.60">
    <property type="entry name" value="Homeodomain-like"/>
    <property type="match status" value="1"/>
</dbReference>
<gene>
    <name evidence="3" type="ORF">MEDL_16499</name>
</gene>
<evidence type="ECO:0000259" key="2">
    <source>
        <dbReference type="SMART" id="SM00355"/>
    </source>
</evidence>
<dbReference type="SMART" id="SM00355">
    <property type="entry name" value="ZnF_C2H2"/>
    <property type="match status" value="2"/>
</dbReference>
<evidence type="ECO:0000313" key="3">
    <source>
        <dbReference type="EMBL" id="CAG2201866.1"/>
    </source>
</evidence>
<dbReference type="AlphaFoldDB" id="A0A8S3R3V1"/>
<dbReference type="OrthoDB" id="10046272at2759"/>
<protein>
    <recommendedName>
        <fullName evidence="2">C2H2-type domain-containing protein</fullName>
    </recommendedName>
</protein>
<evidence type="ECO:0000313" key="4">
    <source>
        <dbReference type="Proteomes" id="UP000683360"/>
    </source>
</evidence>
<dbReference type="GO" id="GO:0005634">
    <property type="term" value="C:nucleus"/>
    <property type="evidence" value="ECO:0007669"/>
    <property type="project" value="TreeGrafter"/>
</dbReference>
<organism evidence="3 4">
    <name type="scientific">Mytilus edulis</name>
    <name type="common">Blue mussel</name>
    <dbReference type="NCBI Taxonomy" id="6550"/>
    <lineage>
        <taxon>Eukaryota</taxon>
        <taxon>Metazoa</taxon>
        <taxon>Spiralia</taxon>
        <taxon>Lophotrochozoa</taxon>
        <taxon>Mollusca</taxon>
        <taxon>Bivalvia</taxon>
        <taxon>Autobranchia</taxon>
        <taxon>Pteriomorphia</taxon>
        <taxon>Mytilida</taxon>
        <taxon>Mytiloidea</taxon>
        <taxon>Mytilidae</taxon>
        <taxon>Mytilinae</taxon>
        <taxon>Mytilus</taxon>
    </lineage>
</organism>
<feature type="compositionally biased region" description="Basic and acidic residues" evidence="1">
    <location>
        <begin position="10"/>
        <end position="24"/>
    </location>
</feature>
<proteinExistence type="predicted"/>
<dbReference type="InterPro" id="IPR013087">
    <property type="entry name" value="Znf_C2H2_type"/>
</dbReference>
<name>A0A8S3R3V1_MYTED</name>
<dbReference type="EMBL" id="CAJPWZ010000870">
    <property type="protein sequence ID" value="CAG2201866.1"/>
    <property type="molecule type" value="Genomic_DNA"/>
</dbReference>